<accession>A0ABT1ZJL4</accession>
<feature type="chain" id="PRO_5045922189" description="Ig-like domain-containing protein" evidence="1">
    <location>
        <begin position="24"/>
        <end position="407"/>
    </location>
</feature>
<comment type="caution">
    <text evidence="2">The sequence shown here is derived from an EMBL/GenBank/DDBJ whole genome shotgun (WGS) entry which is preliminary data.</text>
</comment>
<dbReference type="RefSeq" id="WP_258814743.1">
    <property type="nucleotide sequence ID" value="NZ_JANUGW010000001.1"/>
</dbReference>
<dbReference type="Proteomes" id="UP001204151">
    <property type="component" value="Unassembled WGS sequence"/>
</dbReference>
<gene>
    <name evidence="2" type="ORF">NX784_00650</name>
</gene>
<sequence length="407" mass="41768">MSRQETKFQVRAIALACAALVTACGGGGGGDSSNGGIVQRVSFNYPGGSTVSIPPTTTTVKLVATAAGGGPITYTSNTPTTCTVSGDVLSLLKVGECSVTATAAAAKGYAAASVSQLFVIPKFPVKIKFPNPGHLVLDNNTVALTATSNAPGHAITFESTTPAVCTVSGSTLTKLDNGMCAVTATTVADDFAAAGLKTINIPIGTALPTALTFLSGYKDGDTTNEGGGIGHHGNWWWCDSCDKSTTSTDLSFTSQGTDPAKETFWIHAAGLKAGASDGIALNQGGDTLNGPQIDIQENLKFNLAVNPEWVATGNDGIKIDLVLGHFNLKGGNACNVTLTTTLKPTVAAATDYSLNLKDNFSISEACGLAGLDMWNELQSYPVSMIQFTQVAPMNGSKMVLSGPILFQ</sequence>
<organism evidence="2 3">
    <name type="scientific">Massilia pinisoli</name>
    <dbReference type="NCBI Taxonomy" id="1772194"/>
    <lineage>
        <taxon>Bacteria</taxon>
        <taxon>Pseudomonadati</taxon>
        <taxon>Pseudomonadota</taxon>
        <taxon>Betaproteobacteria</taxon>
        <taxon>Burkholderiales</taxon>
        <taxon>Oxalobacteraceae</taxon>
        <taxon>Telluria group</taxon>
        <taxon>Massilia</taxon>
    </lineage>
</organism>
<evidence type="ECO:0000313" key="3">
    <source>
        <dbReference type="Proteomes" id="UP001204151"/>
    </source>
</evidence>
<evidence type="ECO:0000313" key="2">
    <source>
        <dbReference type="EMBL" id="MCS0580091.1"/>
    </source>
</evidence>
<protein>
    <recommendedName>
        <fullName evidence="4">Ig-like domain-containing protein</fullName>
    </recommendedName>
</protein>
<keyword evidence="3" id="KW-1185">Reference proteome</keyword>
<proteinExistence type="predicted"/>
<name>A0ABT1ZJL4_9BURK</name>
<dbReference type="EMBL" id="JANUGW010000001">
    <property type="protein sequence ID" value="MCS0580091.1"/>
    <property type="molecule type" value="Genomic_DNA"/>
</dbReference>
<dbReference type="PROSITE" id="PS51257">
    <property type="entry name" value="PROKAR_LIPOPROTEIN"/>
    <property type="match status" value="1"/>
</dbReference>
<evidence type="ECO:0000256" key="1">
    <source>
        <dbReference type="SAM" id="SignalP"/>
    </source>
</evidence>
<keyword evidence="1" id="KW-0732">Signal</keyword>
<reference evidence="2 3" key="1">
    <citation type="submission" date="2022-08" db="EMBL/GenBank/DDBJ databases">
        <title>Reclassification of Massilia species as members of the genera Telluria, Duganella, Pseudoduganella, Mokoshia gen. nov. and Zemynaea gen. nov. using orthogonal and non-orthogonal genome-based approaches.</title>
        <authorList>
            <person name="Bowman J.P."/>
        </authorList>
    </citation>
    <scope>NUCLEOTIDE SEQUENCE [LARGE SCALE GENOMIC DNA]</scope>
    <source>
        <strain evidence="2 3">JCM 31316</strain>
    </source>
</reference>
<feature type="signal peptide" evidence="1">
    <location>
        <begin position="1"/>
        <end position="23"/>
    </location>
</feature>
<evidence type="ECO:0008006" key="4">
    <source>
        <dbReference type="Google" id="ProtNLM"/>
    </source>
</evidence>